<accession>A0AAU7NZ08</accession>
<keyword evidence="2" id="KW-1185">Reference proteome</keyword>
<evidence type="ECO:0008006" key="3">
    <source>
        <dbReference type="Google" id="ProtNLM"/>
    </source>
</evidence>
<dbReference type="AlphaFoldDB" id="A0AAU7NZ08"/>
<gene>
    <name evidence="1" type="ORF">Q9L42_008820</name>
</gene>
<evidence type="ECO:0000313" key="2">
    <source>
        <dbReference type="Proteomes" id="UP001225378"/>
    </source>
</evidence>
<organism evidence="1 2">
    <name type="scientific">Methylomarinum roseum</name>
    <dbReference type="NCBI Taxonomy" id="3067653"/>
    <lineage>
        <taxon>Bacteria</taxon>
        <taxon>Pseudomonadati</taxon>
        <taxon>Pseudomonadota</taxon>
        <taxon>Gammaproteobacteria</taxon>
        <taxon>Methylococcales</taxon>
        <taxon>Methylococcaceae</taxon>
        <taxon>Methylomarinum</taxon>
    </lineage>
</organism>
<protein>
    <recommendedName>
        <fullName evidence="3">Secreted protein</fullName>
    </recommendedName>
</protein>
<dbReference type="RefSeq" id="WP_349432647.1">
    <property type="nucleotide sequence ID" value="NZ_CP157743.1"/>
</dbReference>
<sequence length="146" mass="16267">MVIFRNLILQRLLYCIFLGATLLSHTQLLFACEFMHGEPKMACCCDEAMPDACPMTEGCAMQANSAQSQCCEISQDSLTDVAMTHASTTVETLTLLLDSPQPPPFIGFQEINTLLPRHLILAIFPHEPLPINGSRSVYLRTLRIRL</sequence>
<name>A0AAU7NZ08_9GAMM</name>
<dbReference type="KEGG" id="mech:Q9L42_008820"/>
<dbReference type="EMBL" id="CP157743">
    <property type="protein sequence ID" value="XBS22213.1"/>
    <property type="molecule type" value="Genomic_DNA"/>
</dbReference>
<evidence type="ECO:0000313" key="1">
    <source>
        <dbReference type="EMBL" id="XBS22213.1"/>
    </source>
</evidence>
<dbReference type="Proteomes" id="UP001225378">
    <property type="component" value="Chromosome"/>
</dbReference>
<reference evidence="1 2" key="1">
    <citation type="journal article" date="2024" name="Microbiology">
        <title>Methylomarinum rosea sp. nov., a novel halophilic methanotrophic bacterium from the hypersaline Lake Elton.</title>
        <authorList>
            <person name="Suleimanov R.Z."/>
            <person name="Oshkin I.Y."/>
            <person name="Danilova O.V."/>
            <person name="Suzina N.E."/>
            <person name="Dedysh S.N."/>
        </authorList>
    </citation>
    <scope>NUCLEOTIDE SEQUENCE [LARGE SCALE GENOMIC DNA]</scope>
    <source>
        <strain evidence="1 2">Ch1-1</strain>
    </source>
</reference>
<proteinExistence type="predicted"/>
<dbReference type="PROSITE" id="PS51257">
    <property type="entry name" value="PROKAR_LIPOPROTEIN"/>
    <property type="match status" value="1"/>
</dbReference>